<comment type="similarity">
    <text evidence="1">Belongs to the palmitoyl-protein thioesterase family.</text>
</comment>
<dbReference type="GO" id="GO:0005764">
    <property type="term" value="C:lysosome"/>
    <property type="evidence" value="ECO:0007669"/>
    <property type="project" value="TreeGrafter"/>
</dbReference>
<evidence type="ECO:0000256" key="1">
    <source>
        <dbReference type="ARBA" id="ARBA00010758"/>
    </source>
</evidence>
<feature type="signal peptide" evidence="9">
    <location>
        <begin position="1"/>
        <end position="19"/>
    </location>
</feature>
<proteinExistence type="inferred from homology"/>
<evidence type="ECO:0000313" key="10">
    <source>
        <dbReference type="EMBL" id="CAL5135971.1"/>
    </source>
</evidence>
<dbReference type="AlphaFoldDB" id="A0AAV2TIQ4"/>
<accession>A0AAV2TIQ4</accession>
<comment type="caution">
    <text evidence="10">The sequence shown here is derived from an EMBL/GenBank/DDBJ whole genome shotgun (WGS) entry which is preliminary data.</text>
</comment>
<dbReference type="FunFam" id="3.40.50.1820:FF:000107">
    <property type="entry name" value="Palmitoyl-protein thioesterase 1"/>
    <property type="match status" value="1"/>
</dbReference>
<evidence type="ECO:0000256" key="5">
    <source>
        <dbReference type="ARBA" id="ARBA00022801"/>
    </source>
</evidence>
<evidence type="ECO:0000256" key="6">
    <source>
        <dbReference type="ARBA" id="ARBA00023157"/>
    </source>
</evidence>
<evidence type="ECO:0000256" key="2">
    <source>
        <dbReference type="ARBA" id="ARBA00012423"/>
    </source>
</evidence>
<dbReference type="PRINTS" id="PR00414">
    <property type="entry name" value="PPTHIESTRASE"/>
</dbReference>
<organism evidence="10 11">
    <name type="scientific">Calicophoron daubneyi</name>
    <name type="common">Rumen fluke</name>
    <name type="synonym">Paramphistomum daubneyi</name>
    <dbReference type="NCBI Taxonomy" id="300641"/>
    <lineage>
        <taxon>Eukaryota</taxon>
        <taxon>Metazoa</taxon>
        <taxon>Spiralia</taxon>
        <taxon>Lophotrochozoa</taxon>
        <taxon>Platyhelminthes</taxon>
        <taxon>Trematoda</taxon>
        <taxon>Digenea</taxon>
        <taxon>Plagiorchiida</taxon>
        <taxon>Pronocephalata</taxon>
        <taxon>Paramphistomoidea</taxon>
        <taxon>Paramphistomidae</taxon>
        <taxon>Calicophoron</taxon>
    </lineage>
</organism>
<name>A0AAV2TIQ4_CALDB</name>
<dbReference type="GO" id="GO:0006898">
    <property type="term" value="P:receptor-mediated endocytosis"/>
    <property type="evidence" value="ECO:0007669"/>
    <property type="project" value="TreeGrafter"/>
</dbReference>
<keyword evidence="4 9" id="KW-0732">Signal</keyword>
<protein>
    <recommendedName>
        <fullName evidence="3">Palmitoyl-protein thioesterase 1</fullName>
        <ecNumber evidence="2">3.1.2.22</ecNumber>
    </recommendedName>
    <alternativeName>
        <fullName evidence="8">Palmitoyl-protein hydrolase 1</fullName>
    </alternativeName>
</protein>
<dbReference type="PANTHER" id="PTHR11247:SF8">
    <property type="entry name" value="PALMITOYL-PROTEIN THIOESTERASE 1"/>
    <property type="match status" value="1"/>
</dbReference>
<dbReference type="GO" id="GO:0008474">
    <property type="term" value="F:palmitoyl-(protein) hydrolase activity"/>
    <property type="evidence" value="ECO:0007669"/>
    <property type="project" value="UniProtKB-EC"/>
</dbReference>
<keyword evidence="7" id="KW-0325">Glycoprotein</keyword>
<gene>
    <name evidence="10" type="ORF">CDAUBV1_LOCUS10076</name>
</gene>
<keyword evidence="5" id="KW-0378">Hydrolase</keyword>
<dbReference type="SUPFAM" id="SSF53474">
    <property type="entry name" value="alpha/beta-Hydrolases"/>
    <property type="match status" value="1"/>
</dbReference>
<evidence type="ECO:0000256" key="7">
    <source>
        <dbReference type="ARBA" id="ARBA00023180"/>
    </source>
</evidence>
<evidence type="ECO:0000256" key="3">
    <source>
        <dbReference type="ARBA" id="ARBA00014212"/>
    </source>
</evidence>
<evidence type="ECO:0000256" key="4">
    <source>
        <dbReference type="ARBA" id="ARBA00022729"/>
    </source>
</evidence>
<feature type="chain" id="PRO_5043696608" description="Palmitoyl-protein thioesterase 1" evidence="9">
    <location>
        <begin position="20"/>
        <end position="296"/>
    </location>
</feature>
<dbReference type="PANTHER" id="PTHR11247">
    <property type="entry name" value="PALMITOYL-PROTEIN THIOESTERASE/DOLICHYLDIPHOSPHATASE 1"/>
    <property type="match status" value="1"/>
</dbReference>
<evidence type="ECO:0000313" key="11">
    <source>
        <dbReference type="Proteomes" id="UP001497525"/>
    </source>
</evidence>
<sequence>MKSALILLNFCVLLGQVKLESLPVIIWHGMGDHGSGEGIQNLARAIEQVFPRVYVKCIITGNTTIQDLEDSYFKPIDQQLKEVCQMLQNDSRFSGGLHMIGISQGGLFVRALAQRCPLKNIGSVVSIGGPQLGVYGLPKCRDFYYIHLCWMMSKLLSYGAYTDFVQEHLVQAQYWHDPLREETYRKKCRFLTDINQENYINQTYRENLLKIGALVLVKFRRDTILKPKESEWFGYYKPGTEDVIYDFQNSSLYKEDRLGLRTLDRQKKVHFLEVDGDHLAFTLDWFINEIIRPFLG</sequence>
<evidence type="ECO:0000256" key="8">
    <source>
        <dbReference type="ARBA" id="ARBA00031934"/>
    </source>
</evidence>
<dbReference type="EC" id="3.1.2.22" evidence="2"/>
<dbReference type="Gene3D" id="3.40.50.1820">
    <property type="entry name" value="alpha/beta hydrolase"/>
    <property type="match status" value="1"/>
</dbReference>
<dbReference type="InterPro" id="IPR029058">
    <property type="entry name" value="AB_hydrolase_fold"/>
</dbReference>
<dbReference type="Proteomes" id="UP001497525">
    <property type="component" value="Unassembled WGS sequence"/>
</dbReference>
<evidence type="ECO:0000256" key="9">
    <source>
        <dbReference type="SAM" id="SignalP"/>
    </source>
</evidence>
<dbReference type="InterPro" id="IPR002472">
    <property type="entry name" value="Palm_thioest"/>
</dbReference>
<dbReference type="EMBL" id="CAXLJL010000279">
    <property type="protein sequence ID" value="CAL5135971.1"/>
    <property type="molecule type" value="Genomic_DNA"/>
</dbReference>
<reference evidence="10" key="1">
    <citation type="submission" date="2024-06" db="EMBL/GenBank/DDBJ databases">
        <authorList>
            <person name="Liu X."/>
            <person name="Lenzi L."/>
            <person name="Haldenby T S."/>
            <person name="Uol C."/>
        </authorList>
    </citation>
    <scope>NUCLEOTIDE SEQUENCE</scope>
</reference>
<keyword evidence="6" id="KW-1015">Disulfide bond</keyword>
<dbReference type="Pfam" id="PF02089">
    <property type="entry name" value="Palm_thioest"/>
    <property type="match status" value="1"/>
</dbReference>